<keyword evidence="2" id="KW-0813">Transport</keyword>
<feature type="transmembrane region" description="Helical" evidence="8">
    <location>
        <begin position="191"/>
        <end position="212"/>
    </location>
</feature>
<evidence type="ECO:0000313" key="10">
    <source>
        <dbReference type="Proteomes" id="UP001320898"/>
    </source>
</evidence>
<accession>A0AAW5QVM8</accession>
<dbReference type="GO" id="GO:0042910">
    <property type="term" value="F:xenobiotic transmembrane transporter activity"/>
    <property type="evidence" value="ECO:0007669"/>
    <property type="project" value="InterPro"/>
</dbReference>
<dbReference type="NCBIfam" id="TIGR00797">
    <property type="entry name" value="matE"/>
    <property type="match status" value="1"/>
</dbReference>
<dbReference type="PANTHER" id="PTHR43549:SF3">
    <property type="entry name" value="MULTIDRUG RESISTANCE PROTEIN YPNP-RELATED"/>
    <property type="match status" value="1"/>
</dbReference>
<evidence type="ECO:0000256" key="6">
    <source>
        <dbReference type="ARBA" id="ARBA00023136"/>
    </source>
</evidence>
<evidence type="ECO:0000256" key="8">
    <source>
        <dbReference type="SAM" id="Phobius"/>
    </source>
</evidence>
<feature type="transmembrane region" description="Helical" evidence="8">
    <location>
        <begin position="158"/>
        <end position="179"/>
    </location>
</feature>
<feature type="transmembrane region" description="Helical" evidence="8">
    <location>
        <begin position="75"/>
        <end position="100"/>
    </location>
</feature>
<dbReference type="AlphaFoldDB" id="A0AAW5QVM8"/>
<name>A0AAW5QVM8_9HYPH</name>
<proteinExistence type="predicted"/>
<feature type="transmembrane region" description="Helical" evidence="8">
    <location>
        <begin position="409"/>
        <end position="430"/>
    </location>
</feature>
<dbReference type="InterPro" id="IPR002528">
    <property type="entry name" value="MATE_fam"/>
</dbReference>
<comment type="subcellular location">
    <subcellularLocation>
        <location evidence="1">Cell inner membrane</location>
        <topology evidence="1">Multi-pass membrane protein</topology>
    </subcellularLocation>
</comment>
<evidence type="ECO:0000256" key="3">
    <source>
        <dbReference type="ARBA" id="ARBA00022475"/>
    </source>
</evidence>
<keyword evidence="3" id="KW-1003">Cell membrane</keyword>
<gene>
    <name evidence="9" type="ORF">MUB46_00630</name>
</gene>
<dbReference type="InterPro" id="IPR048279">
    <property type="entry name" value="MdtK-like"/>
</dbReference>
<dbReference type="InterPro" id="IPR052031">
    <property type="entry name" value="Membrane_Transporter-Flippase"/>
</dbReference>
<keyword evidence="4 8" id="KW-0812">Transmembrane</keyword>
<dbReference type="RefSeq" id="WP_261613922.1">
    <property type="nucleotide sequence ID" value="NZ_JALIDZ010000001.1"/>
</dbReference>
<feature type="transmembrane region" description="Helical" evidence="8">
    <location>
        <begin position="291"/>
        <end position="315"/>
    </location>
</feature>
<evidence type="ECO:0000256" key="2">
    <source>
        <dbReference type="ARBA" id="ARBA00022448"/>
    </source>
</evidence>
<reference evidence="9 10" key="1">
    <citation type="submission" date="2022-04" db="EMBL/GenBank/DDBJ databases">
        <authorList>
            <person name="Ye Y.-Q."/>
            <person name="Du Z.-J."/>
        </authorList>
    </citation>
    <scope>NUCLEOTIDE SEQUENCE [LARGE SCALE GENOMIC DNA]</scope>
    <source>
        <strain evidence="9 10">A6E488</strain>
    </source>
</reference>
<protein>
    <submittedName>
        <fullName evidence="9">MATE family efflux transporter</fullName>
    </submittedName>
</protein>
<keyword evidence="10" id="KW-1185">Reference proteome</keyword>
<dbReference type="PANTHER" id="PTHR43549">
    <property type="entry name" value="MULTIDRUG RESISTANCE PROTEIN YPNP-RELATED"/>
    <property type="match status" value="1"/>
</dbReference>
<feature type="transmembrane region" description="Helical" evidence="8">
    <location>
        <begin position="373"/>
        <end position="397"/>
    </location>
</feature>
<evidence type="ECO:0000256" key="1">
    <source>
        <dbReference type="ARBA" id="ARBA00004429"/>
    </source>
</evidence>
<dbReference type="GO" id="GO:0015297">
    <property type="term" value="F:antiporter activity"/>
    <property type="evidence" value="ECO:0007669"/>
    <property type="project" value="InterPro"/>
</dbReference>
<feature type="transmembrane region" description="Helical" evidence="8">
    <location>
        <begin position="335"/>
        <end position="353"/>
    </location>
</feature>
<feature type="region of interest" description="Disordered" evidence="7">
    <location>
        <begin position="1"/>
        <end position="23"/>
    </location>
</feature>
<feature type="transmembrane region" description="Helical" evidence="8">
    <location>
        <begin position="218"/>
        <end position="237"/>
    </location>
</feature>
<keyword evidence="6 8" id="KW-0472">Membrane</keyword>
<evidence type="ECO:0000256" key="7">
    <source>
        <dbReference type="SAM" id="MobiDB-lite"/>
    </source>
</evidence>
<dbReference type="EMBL" id="JALIDZ010000001">
    <property type="protein sequence ID" value="MCT8970354.1"/>
    <property type="molecule type" value="Genomic_DNA"/>
</dbReference>
<feature type="transmembrane region" description="Helical" evidence="8">
    <location>
        <begin position="37"/>
        <end position="55"/>
    </location>
</feature>
<evidence type="ECO:0000256" key="5">
    <source>
        <dbReference type="ARBA" id="ARBA00022989"/>
    </source>
</evidence>
<feature type="transmembrane region" description="Helical" evidence="8">
    <location>
        <begin position="436"/>
        <end position="458"/>
    </location>
</feature>
<dbReference type="GO" id="GO:0005886">
    <property type="term" value="C:plasma membrane"/>
    <property type="evidence" value="ECO:0007669"/>
    <property type="project" value="UniProtKB-SubCell"/>
</dbReference>
<sequence>MTGPSQGDAVTGPDDNPSAGGSAPIPKHFVAGGTMRHVVVMTATASFGLMSVFLVDLADLYFLSLIGEVAVAAAIGYAGTLLFFMISVSVGVTIAGSALVSRAIGAGDNERARRIATSSLVYAALVTSLVALPFVVFVEDALTLLGADGQAHTLATGYLRIVLPATPLLGMGMCAGGLLRARGDPRRAMYVTLAGAVVNAVMDPILIFGAGLGVDGAAIASVLARVAFVVVGFNGLVRVHNLLAAPRLRGFATDVRPISAIAIPAMLTNVATPVGNAYMTWAIAKYGVSAVAGWAIVGRILPVAFGGIFALSGAVGPIIGQNYGAGQFDRVRQTYIDAMVFVLVYVGIVWVILFSTRHLLVAAFSASGDGAGLVLLFCGVISASFVFVGVLFVSNAAFNTLGYPYISTLFNWGRATLGTIPFVWIGSLWLGAPGVLWGQAIGSVLFGAAAGLVGYRLVTHLHRRPPGEPPVPLWRIALSPFSTGKSLTGI</sequence>
<dbReference type="Proteomes" id="UP001320898">
    <property type="component" value="Unassembled WGS sequence"/>
</dbReference>
<dbReference type="PIRSF" id="PIRSF006603">
    <property type="entry name" value="DinF"/>
    <property type="match status" value="1"/>
</dbReference>
<feature type="transmembrane region" description="Helical" evidence="8">
    <location>
        <begin position="120"/>
        <end position="138"/>
    </location>
</feature>
<comment type="caution">
    <text evidence="9">The sequence shown here is derived from an EMBL/GenBank/DDBJ whole genome shotgun (WGS) entry which is preliminary data.</text>
</comment>
<evidence type="ECO:0000313" key="9">
    <source>
        <dbReference type="EMBL" id="MCT8970354.1"/>
    </source>
</evidence>
<evidence type="ECO:0000256" key="4">
    <source>
        <dbReference type="ARBA" id="ARBA00022692"/>
    </source>
</evidence>
<organism evidence="9 10">
    <name type="scientific">Microbaculum marinisediminis</name>
    <dbReference type="NCBI Taxonomy" id="2931392"/>
    <lineage>
        <taxon>Bacteria</taxon>
        <taxon>Pseudomonadati</taxon>
        <taxon>Pseudomonadota</taxon>
        <taxon>Alphaproteobacteria</taxon>
        <taxon>Hyphomicrobiales</taxon>
        <taxon>Tepidamorphaceae</taxon>
        <taxon>Microbaculum</taxon>
    </lineage>
</organism>
<dbReference type="Pfam" id="PF01554">
    <property type="entry name" value="MatE"/>
    <property type="match status" value="2"/>
</dbReference>
<feature type="transmembrane region" description="Helical" evidence="8">
    <location>
        <begin position="258"/>
        <end position="279"/>
    </location>
</feature>
<keyword evidence="5 8" id="KW-1133">Transmembrane helix</keyword>